<accession>A0A9D2RAD0</accession>
<keyword evidence="1" id="KW-0812">Transmembrane</keyword>
<gene>
    <name evidence="2" type="ORF">H9913_05545</name>
</gene>
<feature type="transmembrane region" description="Helical" evidence="1">
    <location>
        <begin position="12"/>
        <end position="39"/>
    </location>
</feature>
<feature type="transmembrane region" description="Helical" evidence="1">
    <location>
        <begin position="64"/>
        <end position="85"/>
    </location>
</feature>
<keyword evidence="1" id="KW-1133">Transmembrane helix</keyword>
<feature type="transmembrane region" description="Helical" evidence="1">
    <location>
        <begin position="92"/>
        <end position="109"/>
    </location>
</feature>
<dbReference type="AlphaFoldDB" id="A0A9D2RAD0"/>
<sequence>MKEKAPGKTLLKVVGIIMVVLGVFSFLFNLINFAAIGMIGEGELGEILEQTLTAQGVTIEEYQISVYVTAAGALLNTAAGILAIANCNKIRKAGVCFICGILLLLWQLGNDAYAAITSGVTVFSVITMAVGLILPLLYFWGALKNRQALLDGMEHQ</sequence>
<keyword evidence="1" id="KW-0472">Membrane</keyword>
<evidence type="ECO:0008006" key="4">
    <source>
        <dbReference type="Google" id="ProtNLM"/>
    </source>
</evidence>
<evidence type="ECO:0000256" key="1">
    <source>
        <dbReference type="SAM" id="Phobius"/>
    </source>
</evidence>
<protein>
    <recommendedName>
        <fullName evidence="4">DUF4064 domain-containing protein</fullName>
    </recommendedName>
</protein>
<feature type="transmembrane region" description="Helical" evidence="1">
    <location>
        <begin position="115"/>
        <end position="140"/>
    </location>
</feature>
<organism evidence="2 3">
    <name type="scientific">Candidatus Blautia stercoripullorum</name>
    <dbReference type="NCBI Taxonomy" id="2838502"/>
    <lineage>
        <taxon>Bacteria</taxon>
        <taxon>Bacillati</taxon>
        <taxon>Bacillota</taxon>
        <taxon>Clostridia</taxon>
        <taxon>Lachnospirales</taxon>
        <taxon>Lachnospiraceae</taxon>
        <taxon>Blautia</taxon>
    </lineage>
</organism>
<name>A0A9D2RAD0_9FIRM</name>
<comment type="caution">
    <text evidence="2">The sequence shown here is derived from an EMBL/GenBank/DDBJ whole genome shotgun (WGS) entry which is preliminary data.</text>
</comment>
<reference evidence="2" key="1">
    <citation type="journal article" date="2021" name="PeerJ">
        <title>Extensive microbial diversity within the chicken gut microbiome revealed by metagenomics and culture.</title>
        <authorList>
            <person name="Gilroy R."/>
            <person name="Ravi A."/>
            <person name="Getino M."/>
            <person name="Pursley I."/>
            <person name="Horton D.L."/>
            <person name="Alikhan N.F."/>
            <person name="Baker D."/>
            <person name="Gharbi K."/>
            <person name="Hall N."/>
            <person name="Watson M."/>
            <person name="Adriaenssens E.M."/>
            <person name="Foster-Nyarko E."/>
            <person name="Jarju S."/>
            <person name="Secka A."/>
            <person name="Antonio M."/>
            <person name="Oren A."/>
            <person name="Chaudhuri R.R."/>
            <person name="La Ragione R."/>
            <person name="Hildebrand F."/>
            <person name="Pallen M.J."/>
        </authorList>
    </citation>
    <scope>NUCLEOTIDE SEQUENCE</scope>
    <source>
        <strain evidence="2">ChiW19-6364</strain>
    </source>
</reference>
<dbReference type="EMBL" id="DWUX01000104">
    <property type="protein sequence ID" value="HJD39473.1"/>
    <property type="molecule type" value="Genomic_DNA"/>
</dbReference>
<reference evidence="2" key="2">
    <citation type="submission" date="2021-04" db="EMBL/GenBank/DDBJ databases">
        <authorList>
            <person name="Gilroy R."/>
        </authorList>
    </citation>
    <scope>NUCLEOTIDE SEQUENCE</scope>
    <source>
        <strain evidence="2">ChiW19-6364</strain>
    </source>
</reference>
<evidence type="ECO:0000313" key="3">
    <source>
        <dbReference type="Proteomes" id="UP000823850"/>
    </source>
</evidence>
<dbReference type="Proteomes" id="UP000823850">
    <property type="component" value="Unassembled WGS sequence"/>
</dbReference>
<evidence type="ECO:0000313" key="2">
    <source>
        <dbReference type="EMBL" id="HJD39473.1"/>
    </source>
</evidence>
<proteinExistence type="predicted"/>